<feature type="transmembrane region" description="Helical" evidence="6">
    <location>
        <begin position="255"/>
        <end position="274"/>
    </location>
</feature>
<evidence type="ECO:0000313" key="8">
    <source>
        <dbReference type="Proteomes" id="UP001474421"/>
    </source>
</evidence>
<reference evidence="7 8" key="1">
    <citation type="journal article" date="2024" name="Proc. Natl. Acad. Sci. U.S.A.">
        <title>The genetic regulatory architecture and epigenomic basis for age-related changes in rattlesnake venom.</title>
        <authorList>
            <person name="Hogan M.P."/>
            <person name="Holding M.L."/>
            <person name="Nystrom G.S."/>
            <person name="Colston T.J."/>
            <person name="Bartlett D.A."/>
            <person name="Mason A.J."/>
            <person name="Ellsworth S.A."/>
            <person name="Rautsaw R.M."/>
            <person name="Lawrence K.C."/>
            <person name="Strickland J.L."/>
            <person name="He B."/>
            <person name="Fraser P."/>
            <person name="Margres M.J."/>
            <person name="Gilbert D.M."/>
            <person name="Gibbs H.L."/>
            <person name="Parkinson C.L."/>
            <person name="Rokyta D.R."/>
        </authorList>
    </citation>
    <scope>NUCLEOTIDE SEQUENCE [LARGE SCALE GENOMIC DNA]</scope>
    <source>
        <strain evidence="7">DRR0105</strain>
    </source>
</reference>
<evidence type="ECO:0000256" key="5">
    <source>
        <dbReference type="SAM" id="MobiDB-lite"/>
    </source>
</evidence>
<sequence>MSPSPLLPFRTPKAREGGSSRAPIGRAGNFSTPPAATPFRTRGREAHWRGRAGFLPLFGPGPAPLERPDTFRTARSWGEAAEAIGWLLADSQCKRKPAEHGQGTTGIKSWVRSLPVRSTWQILETPPQKIEKSTDWSMFGMAEAWDSDTKLVWNPYGTTARSVQALELKLGSLVLLLLVTLLCAFIPLWLFRRPGSALNTGSLGPQRKTVSLVSCFAGGIFLGTCLLDLLPSYLASLNEALEDLHVTLRFPLQEFILAMGFFIVLVLEQVVLAYKDPSGSLEETEALLSSASHQHPSLQEQARPEGSQWPPLARDRLAGERTHVHVDFNAHSAIRLVVLFLALSLHSVFEGLAVGLQEDGTQALEICLALLIHKGAIAFSLSLKLLQGRLRPRVVAICLVIFSAMSPFGIGLGVALTEVPMAALSRLSRSVLEGLATGTFVYITFLEILPHELGSSEQRILKVIVLLLGFALVTSFLFVKV</sequence>
<gene>
    <name evidence="7" type="ORF">NXF25_018377</name>
</gene>
<name>A0AAW1ANZ7_CROAD</name>
<dbReference type="Proteomes" id="UP001474421">
    <property type="component" value="Unassembled WGS sequence"/>
</dbReference>
<organism evidence="7 8">
    <name type="scientific">Crotalus adamanteus</name>
    <name type="common">Eastern diamondback rattlesnake</name>
    <dbReference type="NCBI Taxonomy" id="8729"/>
    <lineage>
        <taxon>Eukaryota</taxon>
        <taxon>Metazoa</taxon>
        <taxon>Chordata</taxon>
        <taxon>Craniata</taxon>
        <taxon>Vertebrata</taxon>
        <taxon>Euteleostomi</taxon>
        <taxon>Lepidosauria</taxon>
        <taxon>Squamata</taxon>
        <taxon>Bifurcata</taxon>
        <taxon>Unidentata</taxon>
        <taxon>Episquamata</taxon>
        <taxon>Toxicofera</taxon>
        <taxon>Serpentes</taxon>
        <taxon>Colubroidea</taxon>
        <taxon>Viperidae</taxon>
        <taxon>Crotalinae</taxon>
        <taxon>Crotalus</taxon>
    </lineage>
</organism>
<comment type="subcellular location">
    <subcellularLocation>
        <location evidence="1">Membrane</location>
        <topology evidence="1">Multi-pass membrane protein</topology>
    </subcellularLocation>
</comment>
<proteinExistence type="predicted"/>
<evidence type="ECO:0000256" key="6">
    <source>
        <dbReference type="SAM" id="Phobius"/>
    </source>
</evidence>
<protein>
    <submittedName>
        <fullName evidence="7">Zinc transporter ZIP1</fullName>
    </submittedName>
</protein>
<feature type="transmembrane region" description="Helical" evidence="6">
    <location>
        <begin position="427"/>
        <end position="448"/>
    </location>
</feature>
<dbReference type="GO" id="GO:0005886">
    <property type="term" value="C:plasma membrane"/>
    <property type="evidence" value="ECO:0007669"/>
    <property type="project" value="TreeGrafter"/>
</dbReference>
<keyword evidence="2 6" id="KW-0812">Transmembrane</keyword>
<evidence type="ECO:0000313" key="7">
    <source>
        <dbReference type="EMBL" id="KAK9391047.1"/>
    </source>
</evidence>
<keyword evidence="8" id="KW-1185">Reference proteome</keyword>
<feature type="transmembrane region" description="Helical" evidence="6">
    <location>
        <begin position="170"/>
        <end position="191"/>
    </location>
</feature>
<accession>A0AAW1ANZ7</accession>
<keyword evidence="3 6" id="KW-1133">Transmembrane helix</keyword>
<keyword evidence="4 6" id="KW-0472">Membrane</keyword>
<comment type="caution">
    <text evidence="7">The sequence shown here is derived from an EMBL/GenBank/DDBJ whole genome shotgun (WGS) entry which is preliminary data.</text>
</comment>
<feature type="transmembrane region" description="Helical" evidence="6">
    <location>
        <begin position="394"/>
        <end position="415"/>
    </location>
</feature>
<evidence type="ECO:0000256" key="3">
    <source>
        <dbReference type="ARBA" id="ARBA00022989"/>
    </source>
</evidence>
<dbReference type="AlphaFoldDB" id="A0AAW1ANZ7"/>
<feature type="transmembrane region" description="Helical" evidence="6">
    <location>
        <begin position="460"/>
        <end position="479"/>
    </location>
</feature>
<feature type="transmembrane region" description="Helical" evidence="6">
    <location>
        <begin position="212"/>
        <end position="235"/>
    </location>
</feature>
<dbReference type="PANTHER" id="PTHR11040:SF58">
    <property type="entry name" value="ZINC TRANSPORTER ZIP1"/>
    <property type="match status" value="1"/>
</dbReference>
<dbReference type="EMBL" id="JAOTOJ010000019">
    <property type="protein sequence ID" value="KAK9391047.1"/>
    <property type="molecule type" value="Genomic_DNA"/>
</dbReference>
<evidence type="ECO:0000256" key="1">
    <source>
        <dbReference type="ARBA" id="ARBA00004141"/>
    </source>
</evidence>
<dbReference type="GO" id="GO:0005385">
    <property type="term" value="F:zinc ion transmembrane transporter activity"/>
    <property type="evidence" value="ECO:0007669"/>
    <property type="project" value="TreeGrafter"/>
</dbReference>
<dbReference type="Pfam" id="PF02535">
    <property type="entry name" value="Zip"/>
    <property type="match status" value="1"/>
</dbReference>
<feature type="region of interest" description="Disordered" evidence="5">
    <location>
        <begin position="1"/>
        <end position="40"/>
    </location>
</feature>
<evidence type="ECO:0000256" key="2">
    <source>
        <dbReference type="ARBA" id="ARBA00022692"/>
    </source>
</evidence>
<evidence type="ECO:0000256" key="4">
    <source>
        <dbReference type="ARBA" id="ARBA00023136"/>
    </source>
</evidence>
<dbReference type="PANTHER" id="PTHR11040">
    <property type="entry name" value="ZINC/IRON TRANSPORTER"/>
    <property type="match status" value="1"/>
</dbReference>
<dbReference type="InterPro" id="IPR003689">
    <property type="entry name" value="ZIP"/>
</dbReference>